<feature type="region of interest" description="Disordered" evidence="13">
    <location>
        <begin position="1"/>
        <end position="39"/>
    </location>
</feature>
<dbReference type="GO" id="GO:0005737">
    <property type="term" value="C:cytoplasm"/>
    <property type="evidence" value="ECO:0007669"/>
    <property type="project" value="TreeGrafter"/>
</dbReference>
<evidence type="ECO:0000256" key="6">
    <source>
        <dbReference type="ARBA" id="ARBA00022840"/>
    </source>
</evidence>
<name>A0AAD6J5U6_DREDA</name>
<dbReference type="CDD" id="cd23823">
    <property type="entry name" value="RWD_GCN2"/>
    <property type="match status" value="1"/>
</dbReference>
<evidence type="ECO:0000256" key="10">
    <source>
        <dbReference type="PIRSR" id="PIRSR000660-1"/>
    </source>
</evidence>
<dbReference type="SMART" id="SM00591">
    <property type="entry name" value="RWD"/>
    <property type="match status" value="1"/>
</dbReference>
<dbReference type="GO" id="GO:0000077">
    <property type="term" value="P:DNA damage checkpoint signaling"/>
    <property type="evidence" value="ECO:0007669"/>
    <property type="project" value="InterPro"/>
</dbReference>
<dbReference type="InterPro" id="IPR041715">
    <property type="entry name" value="HisRS-like_core"/>
</dbReference>
<keyword evidence="4 11" id="KW-0547">Nucleotide-binding</keyword>
<dbReference type="EMBL" id="JAQGDS010000001">
    <property type="protein sequence ID" value="KAJ6264845.1"/>
    <property type="molecule type" value="Genomic_DNA"/>
</dbReference>
<keyword evidence="17" id="KW-1185">Reference proteome</keyword>
<feature type="compositionally biased region" description="Polar residues" evidence="13">
    <location>
        <begin position="673"/>
        <end position="688"/>
    </location>
</feature>
<dbReference type="EC" id="2.7.11.1" evidence="1"/>
<feature type="domain" description="Protein kinase" evidence="14">
    <location>
        <begin position="249"/>
        <end position="546"/>
    </location>
</feature>
<evidence type="ECO:0000256" key="9">
    <source>
        <dbReference type="ARBA" id="ARBA00048679"/>
    </source>
</evidence>
<dbReference type="Gene3D" id="3.30.930.10">
    <property type="entry name" value="Bira Bifunctional Protein, Domain 2"/>
    <property type="match status" value="1"/>
</dbReference>
<evidence type="ECO:0000259" key="15">
    <source>
        <dbReference type="PROSITE" id="PS50908"/>
    </source>
</evidence>
<feature type="compositionally biased region" description="Basic and acidic residues" evidence="13">
    <location>
        <begin position="180"/>
        <end position="209"/>
    </location>
</feature>
<dbReference type="Pfam" id="PF05773">
    <property type="entry name" value="RWD"/>
    <property type="match status" value="1"/>
</dbReference>
<feature type="binding site" evidence="12">
    <location>
        <position position="618"/>
    </location>
    <ligand>
        <name>ATP</name>
        <dbReference type="ChEBI" id="CHEBI:30616"/>
    </ligand>
</feature>
<dbReference type="InterPro" id="IPR036621">
    <property type="entry name" value="Anticodon-bd_dom_sf"/>
</dbReference>
<dbReference type="InterPro" id="IPR008271">
    <property type="entry name" value="Ser/Thr_kinase_AS"/>
</dbReference>
<feature type="compositionally biased region" description="Polar residues" evidence="13">
    <location>
        <begin position="560"/>
        <end position="569"/>
    </location>
</feature>
<keyword evidence="2" id="KW-0723">Serine/threonine-protein kinase</keyword>
<dbReference type="GO" id="GO:0009893">
    <property type="term" value="P:positive regulation of metabolic process"/>
    <property type="evidence" value="ECO:0007669"/>
    <property type="project" value="UniProtKB-ARBA"/>
</dbReference>
<comment type="catalytic activity">
    <reaction evidence="9">
        <text>L-seryl-[protein] + ATP = O-phospho-L-seryl-[protein] + ADP + H(+)</text>
        <dbReference type="Rhea" id="RHEA:17989"/>
        <dbReference type="Rhea" id="RHEA-COMP:9863"/>
        <dbReference type="Rhea" id="RHEA-COMP:11604"/>
        <dbReference type="ChEBI" id="CHEBI:15378"/>
        <dbReference type="ChEBI" id="CHEBI:29999"/>
        <dbReference type="ChEBI" id="CHEBI:30616"/>
        <dbReference type="ChEBI" id="CHEBI:83421"/>
        <dbReference type="ChEBI" id="CHEBI:456216"/>
        <dbReference type="EC" id="2.7.11.1"/>
    </reaction>
</comment>
<dbReference type="Pfam" id="PF13393">
    <property type="entry name" value="tRNA-synt_His"/>
    <property type="match status" value="1"/>
</dbReference>
<evidence type="ECO:0000313" key="17">
    <source>
        <dbReference type="Proteomes" id="UP001221413"/>
    </source>
</evidence>
<feature type="domain" description="RWD" evidence="15">
    <location>
        <begin position="47"/>
        <end position="156"/>
    </location>
</feature>
<keyword evidence="3" id="KW-0808">Transferase</keyword>
<feature type="compositionally biased region" description="Gly residues" evidence="13">
    <location>
        <begin position="1569"/>
        <end position="1578"/>
    </location>
</feature>
<reference evidence="16" key="1">
    <citation type="submission" date="2023-01" db="EMBL/GenBank/DDBJ databases">
        <title>The chitinases involved in constricting ring structure development in the nematode-trapping fungus Drechslerella dactyloides.</title>
        <authorList>
            <person name="Wang R."/>
            <person name="Zhang L."/>
            <person name="Tang P."/>
            <person name="Li S."/>
            <person name="Liang L."/>
        </authorList>
    </citation>
    <scope>NUCLEOTIDE SEQUENCE</scope>
    <source>
        <strain evidence="16">YMF1.00031</strain>
    </source>
</reference>
<dbReference type="InterPro" id="IPR016135">
    <property type="entry name" value="UBQ-conjugating_enzyme/RWD"/>
</dbReference>
<evidence type="ECO:0000256" key="5">
    <source>
        <dbReference type="ARBA" id="ARBA00022777"/>
    </source>
</evidence>
<accession>A0AAD6J5U6</accession>
<evidence type="ECO:0000256" key="3">
    <source>
        <dbReference type="ARBA" id="ARBA00022679"/>
    </source>
</evidence>
<feature type="region of interest" description="Disordered" evidence="13">
    <location>
        <begin position="704"/>
        <end position="815"/>
    </location>
</feature>
<dbReference type="Gene3D" id="3.10.110.10">
    <property type="entry name" value="Ubiquitin Conjugating Enzyme"/>
    <property type="match status" value="1"/>
</dbReference>
<dbReference type="InterPro" id="IPR045864">
    <property type="entry name" value="aa-tRNA-synth_II/BPL/LPL"/>
</dbReference>
<dbReference type="InterPro" id="IPR024435">
    <property type="entry name" value="HisRS-related_dom"/>
</dbReference>
<dbReference type="Gene3D" id="1.10.510.10">
    <property type="entry name" value="Transferase(Phosphotransferase) domain 1"/>
    <property type="match status" value="2"/>
</dbReference>
<dbReference type="Gene3D" id="3.30.200.20">
    <property type="entry name" value="Phosphorylase Kinase, domain 1"/>
    <property type="match status" value="1"/>
</dbReference>
<evidence type="ECO:0000313" key="16">
    <source>
        <dbReference type="EMBL" id="KAJ6264845.1"/>
    </source>
</evidence>
<dbReference type="PIRSF" id="PIRSF000660">
    <property type="entry name" value="Ser/Thr_PK_GCN2"/>
    <property type="match status" value="1"/>
</dbReference>
<dbReference type="PROSITE" id="PS50011">
    <property type="entry name" value="PROTEIN_KINASE_DOM"/>
    <property type="match status" value="2"/>
</dbReference>
<feature type="active site" description="Proton acceptor" evidence="10">
    <location>
        <position position="875"/>
    </location>
</feature>
<keyword evidence="5" id="KW-0418">Kinase</keyword>
<dbReference type="InterPro" id="IPR006575">
    <property type="entry name" value="RWD_dom"/>
</dbReference>
<dbReference type="PANTHER" id="PTHR11042:SF195">
    <property type="entry name" value="KINASE, PUTATIVE (AFU_ORTHOLOGUE AFUA_2G16620)-RELATED"/>
    <property type="match status" value="1"/>
</dbReference>
<dbReference type="GO" id="GO:0005524">
    <property type="term" value="F:ATP binding"/>
    <property type="evidence" value="ECO:0007669"/>
    <property type="project" value="UniProtKB-UniRule"/>
</dbReference>
<feature type="compositionally biased region" description="Basic residues" evidence="13">
    <location>
        <begin position="1"/>
        <end position="10"/>
    </location>
</feature>
<keyword evidence="6 11" id="KW-0067">ATP-binding</keyword>
<dbReference type="InterPro" id="IPR016255">
    <property type="entry name" value="Gcn2"/>
</dbReference>
<dbReference type="PANTHER" id="PTHR11042">
    <property type="entry name" value="EUKARYOTIC TRANSLATION INITIATION FACTOR 2-ALPHA KINASE EIF2-ALPHA KINASE -RELATED"/>
    <property type="match status" value="1"/>
</dbReference>
<sequence>MPPKAQKKANAKGSTQPQGPKTSNAAAAAAPTGPAGGTTNYEEIQNDEVFAIKSVYPTEFEDVEKVVEAWTAKTVHCFKLHLKADSNPDIGITLNVQFPSVYPKVAPIIELSDAAGLRPEHKESIKDVIKHKISELMDQEMIYEIADSVKNYLEERATARDADAHKPALFEERALKEEAEKKRQAAAEAKAEKQRKAEAERRAAAERQQTKKAFNQAQQKRRLEARSSQLLDDESEAENGNSIVRVFPEMMIVKDADGKPGKFHKVSGMVLLQRNENTRLYLVHPIFEVPQDFNVALALKEIEWTNMHPNNSEGTHLLTKLETDLIKLIPSEDHQRYNSVVEVFAMRITELPMDRFAETEYRRFRIDILMEFAPKGSLNDLLESVGQLSVPILRNYVLQLLDGLRDLHQAGIVHRRIHPKNILMFRPPAGGQTIPKFADPGVSYRLHALRNYEKGIEDELASENDWIAPELASSSTPTKKTDIWDLGVLILQMLFGLGVVERHSSPQNLLNKEKIPLSLKAFLQKMLNRDQNKRLGAFDLLPMEFLREGDTAYDDEFSDSETAPTANSYSRRRRGSIAGRQGRYTTEWDEIQRLGRGGFGEVVKARNKYDGHVYAIKKVAETSSNTLEDVLKEVQLLSRLNHPNVVRYYSTWMEHSDRTGFQGVESSEEEDSYSIQDNSGISFEESGSQADYISSRNVVGIEFGYDSDENNSVIEDSDDGEEESDHSDDDKAPAKNGRLREEDHENKPRNQRHQTVPYQAKVVLGRDDNSSGSETVSEGDTFEIRETNRRQTGTKPDSIDDNDDESSRQLKRLASSEQRQFPRILYIQMEFCDKQTLRDLIEKELYLRPDEYWQLLRQILDGLDYIHKKGIIHRDLKPENIFLSHMNMPRIGDFGLAASVGSYRPKSSHAPLVNNKVTEDSNDSVLTTQIGTRLYMAPEVLERGNYTSKVDMYSLGLIFFEMCSKPAGTSFELQENITALKSEEISIPSCLDPEVKADEINIVRQLLSRKPSERPEAADLLTNHSIPVRIDDEDFNKVIESLDDPNTKEARRTALLRKLFSDPHKPPNDPFFDNRPARGGVAVEQLVVDRHVQDKLLAVFKRHGAVEVPKNFLVPASQYYTEKDTSRLMNERDDLVQLRYDQVLPHARLLAIQEQNYPKSYSFGIVFRENAHGFGQPSTHGEVVFDIMSKSPRDFDLKEAETIKVIDEIIDSFSFFRGAKMGFNINHSDILKLVLDTCGVKSTERKPLLKELSKLWTTDHKWDVITRDLKVAKVNISTASIQDLKQFDWREQDFDKGYKRLKGITSNCKTFPSCAKAFDHLRTVFDYLKKFGVKRKVYFTPLSIYNDQYYQGGLVFSCSSESLSNRQVLASGGRYDELIRASRPISIPGDVGKVCAVGFKLSFDALSRAILKHQSDLAKTTKKKRQQLQDDDNTISTRRCDVIIVASSSEDLKTHGVKIAAALWAGNIRAELGDDLSSGATKSYTDQQYGWQIIIKNNVETSQTVKVRNLHTGEESDQLIPSLVHHIIGEIGEKAKRESAIEMLKVRRLSSSQDLLPSMRQRGGAANTAGGGSGGGMSHHGHGHRPATDDAEVLVIWPVERKGSKKPNRPQVMDNARHRVAELATGGGKPAAPIIAIDVYNEVLETIRLAQLQGSEGWKKVIQSAGNAHDKQYLLEIQAQVTKLAQKGSKKGSGTSSSSSSAAGGLSANYCYFYNYRTDACIFYYLS</sequence>
<evidence type="ECO:0000256" key="4">
    <source>
        <dbReference type="ARBA" id="ARBA00022741"/>
    </source>
</evidence>
<dbReference type="Gene3D" id="3.40.50.800">
    <property type="entry name" value="Anticodon-binding domain"/>
    <property type="match status" value="1"/>
</dbReference>
<evidence type="ECO:0000256" key="2">
    <source>
        <dbReference type="ARBA" id="ARBA00022527"/>
    </source>
</evidence>
<comment type="similarity">
    <text evidence="7">Belongs to the protein kinase superfamily. Ser/Thr protein kinase family. GCN2 subfamily.</text>
</comment>
<feature type="compositionally biased region" description="Polar residues" evidence="13">
    <location>
        <begin position="12"/>
        <end position="24"/>
    </location>
</feature>
<dbReference type="InterPro" id="IPR017441">
    <property type="entry name" value="Protein_kinase_ATP_BS"/>
</dbReference>
<dbReference type="InterPro" id="IPR050339">
    <property type="entry name" value="CC_SR_Kinase"/>
</dbReference>
<dbReference type="Proteomes" id="UP001221413">
    <property type="component" value="Unassembled WGS sequence"/>
</dbReference>
<dbReference type="SUPFAM" id="SSF56112">
    <property type="entry name" value="Protein kinase-like (PK-like)"/>
    <property type="match status" value="2"/>
</dbReference>
<dbReference type="PROSITE" id="PS50908">
    <property type="entry name" value="RWD"/>
    <property type="match status" value="1"/>
</dbReference>
<comment type="caution">
    <text evidence="16">The sequence shown here is derived from an EMBL/GenBank/DDBJ whole genome shotgun (WGS) entry which is preliminary data.</text>
</comment>
<dbReference type="FunFam" id="3.10.110.10:FF:000050">
    <property type="entry name" value="eIF-2-alpha kinase GCN2"/>
    <property type="match status" value="1"/>
</dbReference>
<protein>
    <recommendedName>
        <fullName evidence="1">non-specific serine/threonine protein kinase</fullName>
        <ecNumber evidence="1">2.7.11.1</ecNumber>
    </recommendedName>
</protein>
<gene>
    <name evidence="16" type="ORF">Dda_0998</name>
</gene>
<dbReference type="SUPFAM" id="SSF52954">
    <property type="entry name" value="Class II aaRS ABD-related"/>
    <property type="match status" value="1"/>
</dbReference>
<feature type="compositionally biased region" description="Acidic residues" evidence="13">
    <location>
        <begin position="705"/>
        <end position="727"/>
    </location>
</feature>
<dbReference type="PROSITE" id="PS00108">
    <property type="entry name" value="PROTEIN_KINASE_ST"/>
    <property type="match status" value="1"/>
</dbReference>
<evidence type="ECO:0000256" key="1">
    <source>
        <dbReference type="ARBA" id="ARBA00012513"/>
    </source>
</evidence>
<evidence type="ECO:0000256" key="12">
    <source>
        <dbReference type="PROSITE-ProRule" id="PRU10141"/>
    </source>
</evidence>
<dbReference type="SUPFAM" id="SSF54495">
    <property type="entry name" value="UBC-like"/>
    <property type="match status" value="1"/>
</dbReference>
<feature type="binding site" evidence="11">
    <location>
        <begin position="594"/>
        <end position="602"/>
    </location>
    <ligand>
        <name>ATP</name>
        <dbReference type="ChEBI" id="CHEBI:30616"/>
    </ligand>
</feature>
<feature type="region of interest" description="Disordered" evidence="13">
    <location>
        <begin position="180"/>
        <end position="237"/>
    </location>
</feature>
<feature type="region of interest" description="Disordered" evidence="13">
    <location>
        <begin position="660"/>
        <end position="688"/>
    </location>
</feature>
<feature type="binding site" evidence="11">
    <location>
        <position position="617"/>
    </location>
    <ligand>
        <name>ATP</name>
        <dbReference type="ChEBI" id="CHEBI:30616"/>
    </ligand>
</feature>
<feature type="compositionally biased region" description="Low complexity" evidence="13">
    <location>
        <begin position="25"/>
        <end position="39"/>
    </location>
</feature>
<evidence type="ECO:0000256" key="13">
    <source>
        <dbReference type="SAM" id="MobiDB-lite"/>
    </source>
</evidence>
<dbReference type="PROSITE" id="PS00107">
    <property type="entry name" value="PROTEIN_KINASE_ATP"/>
    <property type="match status" value="1"/>
</dbReference>
<evidence type="ECO:0000259" key="14">
    <source>
        <dbReference type="PROSITE" id="PS50011"/>
    </source>
</evidence>
<feature type="region of interest" description="Disordered" evidence="13">
    <location>
        <begin position="1561"/>
        <end position="1587"/>
    </location>
</feature>
<dbReference type="SMART" id="SM00220">
    <property type="entry name" value="S_TKc"/>
    <property type="match status" value="2"/>
</dbReference>
<dbReference type="InterPro" id="IPR000719">
    <property type="entry name" value="Prot_kinase_dom"/>
</dbReference>
<dbReference type="InterPro" id="IPR011009">
    <property type="entry name" value="Kinase-like_dom_sf"/>
</dbReference>
<feature type="domain" description="Protein kinase" evidence="14">
    <location>
        <begin position="588"/>
        <end position="1027"/>
    </location>
</feature>
<dbReference type="CDD" id="cd14012">
    <property type="entry name" value="PK_eIF2AK_GCN2_rpt1"/>
    <property type="match status" value="1"/>
</dbReference>
<feature type="region of interest" description="Disordered" evidence="13">
    <location>
        <begin position="556"/>
        <end position="577"/>
    </location>
</feature>
<evidence type="ECO:0000256" key="7">
    <source>
        <dbReference type="ARBA" id="ARBA00037982"/>
    </source>
</evidence>
<dbReference type="Pfam" id="PF12745">
    <property type="entry name" value="HGTP_anticodon2"/>
    <property type="match status" value="1"/>
</dbReference>
<dbReference type="SUPFAM" id="SSF55681">
    <property type="entry name" value="Class II aaRS and biotin synthetases"/>
    <property type="match status" value="1"/>
</dbReference>
<comment type="catalytic activity">
    <reaction evidence="8">
        <text>L-threonyl-[protein] + ATP = O-phospho-L-threonyl-[protein] + ADP + H(+)</text>
        <dbReference type="Rhea" id="RHEA:46608"/>
        <dbReference type="Rhea" id="RHEA-COMP:11060"/>
        <dbReference type="Rhea" id="RHEA-COMP:11605"/>
        <dbReference type="ChEBI" id="CHEBI:15378"/>
        <dbReference type="ChEBI" id="CHEBI:30013"/>
        <dbReference type="ChEBI" id="CHEBI:30616"/>
        <dbReference type="ChEBI" id="CHEBI:61977"/>
        <dbReference type="ChEBI" id="CHEBI:456216"/>
        <dbReference type="EC" id="2.7.11.1"/>
    </reaction>
</comment>
<proteinExistence type="inferred from homology"/>
<evidence type="ECO:0000256" key="8">
    <source>
        <dbReference type="ARBA" id="ARBA00047899"/>
    </source>
</evidence>
<organism evidence="16 17">
    <name type="scientific">Drechslerella dactyloides</name>
    <name type="common">Nematode-trapping fungus</name>
    <name type="synonym">Arthrobotrys dactyloides</name>
    <dbReference type="NCBI Taxonomy" id="74499"/>
    <lineage>
        <taxon>Eukaryota</taxon>
        <taxon>Fungi</taxon>
        <taxon>Dikarya</taxon>
        <taxon>Ascomycota</taxon>
        <taxon>Pezizomycotina</taxon>
        <taxon>Orbiliomycetes</taxon>
        <taxon>Orbiliales</taxon>
        <taxon>Orbiliaceae</taxon>
        <taxon>Drechslerella</taxon>
    </lineage>
</organism>
<feature type="compositionally biased region" description="Basic and acidic residues" evidence="13">
    <location>
        <begin position="728"/>
        <end position="748"/>
    </location>
</feature>
<evidence type="ECO:0000256" key="11">
    <source>
        <dbReference type="PIRSR" id="PIRSR000660-2"/>
    </source>
</evidence>
<dbReference type="GO" id="GO:0005634">
    <property type="term" value="C:nucleus"/>
    <property type="evidence" value="ECO:0007669"/>
    <property type="project" value="TreeGrafter"/>
</dbReference>
<dbReference type="Pfam" id="PF00069">
    <property type="entry name" value="Pkinase"/>
    <property type="match status" value="3"/>
</dbReference>
<dbReference type="GO" id="GO:0004694">
    <property type="term" value="F:eukaryotic translation initiation factor 2alpha kinase activity"/>
    <property type="evidence" value="ECO:0007669"/>
    <property type="project" value="InterPro"/>
</dbReference>